<reference evidence="2" key="1">
    <citation type="submission" date="2018-01" db="EMBL/GenBank/DDBJ databases">
        <title>An insight into the sialome of Amazonian anophelines.</title>
        <authorList>
            <person name="Ribeiro J.M."/>
            <person name="Scarpassa V."/>
            <person name="Calvo E."/>
        </authorList>
    </citation>
    <scope>NUCLEOTIDE SEQUENCE</scope>
    <source>
        <tissue evidence="2">Salivary glands</tissue>
    </source>
</reference>
<dbReference type="AlphaFoldDB" id="A0A2M4B4Z9"/>
<organism evidence="2">
    <name type="scientific">Anopheles triannulatus</name>
    <dbReference type="NCBI Taxonomy" id="58253"/>
    <lineage>
        <taxon>Eukaryota</taxon>
        <taxon>Metazoa</taxon>
        <taxon>Ecdysozoa</taxon>
        <taxon>Arthropoda</taxon>
        <taxon>Hexapoda</taxon>
        <taxon>Insecta</taxon>
        <taxon>Pterygota</taxon>
        <taxon>Neoptera</taxon>
        <taxon>Endopterygota</taxon>
        <taxon>Diptera</taxon>
        <taxon>Nematocera</taxon>
        <taxon>Culicoidea</taxon>
        <taxon>Culicidae</taxon>
        <taxon>Anophelinae</taxon>
        <taxon>Anopheles</taxon>
    </lineage>
</organism>
<feature type="chain" id="PRO_5014772815" evidence="1">
    <location>
        <begin position="16"/>
        <end position="176"/>
    </location>
</feature>
<protein>
    <submittedName>
        <fullName evidence="2">Putative secreted protein</fullName>
    </submittedName>
</protein>
<evidence type="ECO:0000256" key="1">
    <source>
        <dbReference type="SAM" id="SignalP"/>
    </source>
</evidence>
<feature type="signal peptide" evidence="1">
    <location>
        <begin position="1"/>
        <end position="15"/>
    </location>
</feature>
<accession>A0A2M4B4Z9</accession>
<evidence type="ECO:0000313" key="2">
    <source>
        <dbReference type="EMBL" id="MBW48091.1"/>
    </source>
</evidence>
<name>A0A2M4B4Z9_9DIPT</name>
<dbReference type="EMBL" id="GGFK01014770">
    <property type="protein sequence ID" value="MBW48091.1"/>
    <property type="molecule type" value="Transcribed_RNA"/>
</dbReference>
<proteinExistence type="predicted"/>
<keyword evidence="1" id="KW-0732">Signal</keyword>
<sequence>MFFLISFVLHQCVYCTFVAERGNKKVNGNETRYAATRVATSRRAIFGRKIGRSGTRMMLRECSFILPTTLYTLRFTRTQQHRAHSPIVLSLRCQLPRDCHKATAPWRARYDNRLRPRATGGLIRGEAERHGNRFSGWFEHQIPTEIPPRTERAHDRETVFCLFAENAIRLCAARMT</sequence>